<organism evidence="2 3">
    <name type="scientific">Musa balbisiana</name>
    <name type="common">Banana</name>
    <dbReference type="NCBI Taxonomy" id="52838"/>
    <lineage>
        <taxon>Eukaryota</taxon>
        <taxon>Viridiplantae</taxon>
        <taxon>Streptophyta</taxon>
        <taxon>Embryophyta</taxon>
        <taxon>Tracheophyta</taxon>
        <taxon>Spermatophyta</taxon>
        <taxon>Magnoliopsida</taxon>
        <taxon>Liliopsida</taxon>
        <taxon>Zingiberales</taxon>
        <taxon>Musaceae</taxon>
        <taxon>Musa</taxon>
    </lineage>
</organism>
<gene>
    <name evidence="2" type="ORF">C4D60_Mb10t24890</name>
</gene>
<dbReference type="Proteomes" id="UP000317650">
    <property type="component" value="Chromosome 10"/>
</dbReference>
<proteinExistence type="predicted"/>
<keyword evidence="3" id="KW-1185">Reference proteome</keyword>
<comment type="caution">
    <text evidence="2">The sequence shown here is derived from an EMBL/GenBank/DDBJ whole genome shotgun (WGS) entry which is preliminary data.</text>
</comment>
<dbReference type="AlphaFoldDB" id="A0A4S8IZN8"/>
<evidence type="ECO:0000313" key="2">
    <source>
        <dbReference type="EMBL" id="THU54421.1"/>
    </source>
</evidence>
<protein>
    <submittedName>
        <fullName evidence="2">Uncharacterized protein</fullName>
    </submittedName>
</protein>
<sequence>MACRRRRKERSIHAIRCAMVRGAPCAALPPPPPFPALRWILGDLRGDAGGDGVPPPPPPPPPPPLPRRL</sequence>
<name>A0A4S8IZN8_MUSBA</name>
<feature type="compositionally biased region" description="Pro residues" evidence="1">
    <location>
        <begin position="53"/>
        <end position="69"/>
    </location>
</feature>
<feature type="region of interest" description="Disordered" evidence="1">
    <location>
        <begin position="42"/>
        <end position="69"/>
    </location>
</feature>
<reference evidence="2 3" key="1">
    <citation type="journal article" date="2019" name="Nat. Plants">
        <title>Genome sequencing of Musa balbisiana reveals subgenome evolution and function divergence in polyploid bananas.</title>
        <authorList>
            <person name="Yao X."/>
        </authorList>
    </citation>
    <scope>NUCLEOTIDE SEQUENCE [LARGE SCALE GENOMIC DNA]</scope>
    <source>
        <strain evidence="3">cv. DH-PKW</strain>
        <tissue evidence="2">Leaves</tissue>
    </source>
</reference>
<dbReference type="EMBL" id="PYDT01000008">
    <property type="protein sequence ID" value="THU54421.1"/>
    <property type="molecule type" value="Genomic_DNA"/>
</dbReference>
<accession>A0A4S8IZN8</accession>
<evidence type="ECO:0000256" key="1">
    <source>
        <dbReference type="SAM" id="MobiDB-lite"/>
    </source>
</evidence>
<evidence type="ECO:0000313" key="3">
    <source>
        <dbReference type="Proteomes" id="UP000317650"/>
    </source>
</evidence>